<dbReference type="Pfam" id="PF10029">
    <property type="entry name" value="DUF2271"/>
    <property type="match status" value="1"/>
</dbReference>
<dbReference type="InterPro" id="IPR014469">
    <property type="entry name" value="DUF2271"/>
</dbReference>
<dbReference type="EMBL" id="JBHTJS010000063">
    <property type="protein sequence ID" value="MFD1009631.1"/>
    <property type="molecule type" value="Genomic_DNA"/>
</dbReference>
<dbReference type="Proteomes" id="UP001597048">
    <property type="component" value="Unassembled WGS sequence"/>
</dbReference>
<name>A0ABW3KN36_9GAMM</name>
<evidence type="ECO:0000313" key="2">
    <source>
        <dbReference type="EMBL" id="MFD1009631.1"/>
    </source>
</evidence>
<keyword evidence="1" id="KW-0732">Signal</keyword>
<feature type="signal peptide" evidence="1">
    <location>
        <begin position="1"/>
        <end position="22"/>
    </location>
</feature>
<feature type="chain" id="PRO_5047265854" evidence="1">
    <location>
        <begin position="23"/>
        <end position="157"/>
    </location>
</feature>
<evidence type="ECO:0000256" key="1">
    <source>
        <dbReference type="SAM" id="SignalP"/>
    </source>
</evidence>
<evidence type="ECO:0000313" key="3">
    <source>
        <dbReference type="Proteomes" id="UP001597048"/>
    </source>
</evidence>
<reference evidence="3" key="1">
    <citation type="journal article" date="2019" name="Int. J. Syst. Evol. Microbiol.">
        <title>The Global Catalogue of Microorganisms (GCM) 10K type strain sequencing project: providing services to taxonomists for standard genome sequencing and annotation.</title>
        <authorList>
            <consortium name="The Broad Institute Genomics Platform"/>
            <consortium name="The Broad Institute Genome Sequencing Center for Infectious Disease"/>
            <person name="Wu L."/>
            <person name="Ma J."/>
        </authorList>
    </citation>
    <scope>NUCLEOTIDE SEQUENCE [LARGE SCALE GENOMIC DNA]</scope>
    <source>
        <strain evidence="3">CCUG 60525</strain>
    </source>
</reference>
<sequence length="157" mass="16912">MKKTATILALTALLTLPSLAQAKPVTLTTELNGYNGDGAYVAIYLTDANGKYQDTLWVAGGKSKYYKHLRDWARGSGLKAATYDGKTGASLASGNTLATTVEVADKWLDAGYQLRIDTAVEDLREHRAEVIAPFTRANAGQVTSGKGYVKSFSYQLQ</sequence>
<protein>
    <submittedName>
        <fullName evidence="2">DUF2271 domain-containing protein</fullName>
    </submittedName>
</protein>
<comment type="caution">
    <text evidence="2">The sequence shown here is derived from an EMBL/GenBank/DDBJ whole genome shotgun (WGS) entry which is preliminary data.</text>
</comment>
<proteinExistence type="predicted"/>
<dbReference type="RefSeq" id="WP_379559656.1">
    <property type="nucleotide sequence ID" value="NZ_JBHTJS010000063.1"/>
</dbReference>
<keyword evidence="3" id="KW-1185">Reference proteome</keyword>
<accession>A0ABW3KN36</accession>
<gene>
    <name evidence="2" type="ORF">ACFQ1C_15900</name>
</gene>
<organism evidence="2 3">
    <name type="scientific">Oceanisphaera ostreae</name>
    <dbReference type="NCBI Taxonomy" id="914151"/>
    <lineage>
        <taxon>Bacteria</taxon>
        <taxon>Pseudomonadati</taxon>
        <taxon>Pseudomonadota</taxon>
        <taxon>Gammaproteobacteria</taxon>
        <taxon>Aeromonadales</taxon>
        <taxon>Aeromonadaceae</taxon>
        <taxon>Oceanisphaera</taxon>
    </lineage>
</organism>